<gene>
    <name evidence="2" type="ORF">SKAU_G00303840</name>
</gene>
<keyword evidence="3" id="KW-1185">Reference proteome</keyword>
<dbReference type="AlphaFoldDB" id="A0A9Q1EW51"/>
<evidence type="ECO:0000256" key="1">
    <source>
        <dbReference type="SAM" id="MobiDB-lite"/>
    </source>
</evidence>
<organism evidence="2 3">
    <name type="scientific">Synaphobranchus kaupii</name>
    <name type="common">Kaup's arrowtooth eel</name>
    <dbReference type="NCBI Taxonomy" id="118154"/>
    <lineage>
        <taxon>Eukaryota</taxon>
        <taxon>Metazoa</taxon>
        <taxon>Chordata</taxon>
        <taxon>Craniata</taxon>
        <taxon>Vertebrata</taxon>
        <taxon>Euteleostomi</taxon>
        <taxon>Actinopterygii</taxon>
        <taxon>Neopterygii</taxon>
        <taxon>Teleostei</taxon>
        <taxon>Anguilliformes</taxon>
        <taxon>Synaphobranchidae</taxon>
        <taxon>Synaphobranchus</taxon>
    </lineage>
</organism>
<sequence>MLSRPIPKDQYVFGRHTFFTRLDFVTAISPPVVAVFALTFSRFPPLPKPVTGVGASASDPAAGRISALPPGLGVQRSPASAETMSPGRPAQNSNERRAPNSGRCRLRCGEWLRERQCCQRLVKLVSGSGLIGCDQVLDMRWRKMRLLGIC</sequence>
<proteinExistence type="predicted"/>
<accession>A0A9Q1EW51</accession>
<feature type="region of interest" description="Disordered" evidence="1">
    <location>
        <begin position="67"/>
        <end position="101"/>
    </location>
</feature>
<protein>
    <submittedName>
        <fullName evidence="2">Uncharacterized protein</fullName>
    </submittedName>
</protein>
<evidence type="ECO:0000313" key="3">
    <source>
        <dbReference type="Proteomes" id="UP001152622"/>
    </source>
</evidence>
<dbReference type="EMBL" id="JAINUF010000012">
    <property type="protein sequence ID" value="KAJ8346191.1"/>
    <property type="molecule type" value="Genomic_DNA"/>
</dbReference>
<evidence type="ECO:0000313" key="2">
    <source>
        <dbReference type="EMBL" id="KAJ8346191.1"/>
    </source>
</evidence>
<dbReference type="Proteomes" id="UP001152622">
    <property type="component" value="Chromosome 12"/>
</dbReference>
<name>A0A9Q1EW51_SYNKA</name>
<reference evidence="2" key="1">
    <citation type="journal article" date="2023" name="Science">
        <title>Genome structures resolve the early diversification of teleost fishes.</title>
        <authorList>
            <person name="Parey E."/>
            <person name="Louis A."/>
            <person name="Montfort J."/>
            <person name="Bouchez O."/>
            <person name="Roques C."/>
            <person name="Iampietro C."/>
            <person name="Lluch J."/>
            <person name="Castinel A."/>
            <person name="Donnadieu C."/>
            <person name="Desvignes T."/>
            <person name="Floi Bucao C."/>
            <person name="Jouanno E."/>
            <person name="Wen M."/>
            <person name="Mejri S."/>
            <person name="Dirks R."/>
            <person name="Jansen H."/>
            <person name="Henkel C."/>
            <person name="Chen W.J."/>
            <person name="Zahm M."/>
            <person name="Cabau C."/>
            <person name="Klopp C."/>
            <person name="Thompson A.W."/>
            <person name="Robinson-Rechavi M."/>
            <person name="Braasch I."/>
            <person name="Lecointre G."/>
            <person name="Bobe J."/>
            <person name="Postlethwait J.H."/>
            <person name="Berthelot C."/>
            <person name="Roest Crollius H."/>
            <person name="Guiguen Y."/>
        </authorList>
    </citation>
    <scope>NUCLEOTIDE SEQUENCE</scope>
    <source>
        <strain evidence="2">WJC10195</strain>
    </source>
</reference>
<comment type="caution">
    <text evidence="2">The sequence shown here is derived from an EMBL/GenBank/DDBJ whole genome shotgun (WGS) entry which is preliminary data.</text>
</comment>